<evidence type="ECO:0000256" key="2">
    <source>
        <dbReference type="SAM" id="Phobius"/>
    </source>
</evidence>
<dbReference type="RefSeq" id="WP_338604153.1">
    <property type="nucleotide sequence ID" value="NZ_AP028679.1"/>
</dbReference>
<protein>
    <recommendedName>
        <fullName evidence="5">DUF4282 domain-containing protein</fullName>
    </recommendedName>
</protein>
<name>A0AAU9EGB5_9BACT</name>
<dbReference type="InterPro" id="IPR025557">
    <property type="entry name" value="DUF4282"/>
</dbReference>
<accession>A0AAU9EGB5</accession>
<evidence type="ECO:0008006" key="5">
    <source>
        <dbReference type="Google" id="ProtNLM"/>
    </source>
</evidence>
<dbReference type="AlphaFoldDB" id="A0AAU9EGB5"/>
<dbReference type="Proteomes" id="UP001366166">
    <property type="component" value="Chromosome"/>
</dbReference>
<keyword evidence="4" id="KW-1185">Reference proteome</keyword>
<evidence type="ECO:0000313" key="4">
    <source>
        <dbReference type="Proteomes" id="UP001366166"/>
    </source>
</evidence>
<evidence type="ECO:0000256" key="1">
    <source>
        <dbReference type="SAM" id="MobiDB-lite"/>
    </source>
</evidence>
<feature type="transmembrane region" description="Helical" evidence="2">
    <location>
        <begin position="57"/>
        <end position="78"/>
    </location>
</feature>
<dbReference type="Pfam" id="PF14110">
    <property type="entry name" value="DUF4282"/>
    <property type="match status" value="1"/>
</dbReference>
<keyword evidence="2" id="KW-0472">Membrane</keyword>
<feature type="transmembrane region" description="Helical" evidence="2">
    <location>
        <begin position="28"/>
        <end position="51"/>
    </location>
</feature>
<keyword evidence="2" id="KW-1133">Transmembrane helix</keyword>
<feature type="region of interest" description="Disordered" evidence="1">
    <location>
        <begin position="99"/>
        <end position="121"/>
    </location>
</feature>
<keyword evidence="2" id="KW-0812">Transmembrane</keyword>
<organism evidence="3 4">
    <name type="scientific">Desulfoferula mesophila</name>
    <dbReference type="NCBI Taxonomy" id="3058419"/>
    <lineage>
        <taxon>Bacteria</taxon>
        <taxon>Pseudomonadati</taxon>
        <taxon>Thermodesulfobacteriota</taxon>
        <taxon>Desulfarculia</taxon>
        <taxon>Desulfarculales</taxon>
        <taxon>Desulfarculaceae</taxon>
        <taxon>Desulfoferula</taxon>
    </lineage>
</organism>
<evidence type="ECO:0000313" key="3">
    <source>
        <dbReference type="EMBL" id="BEQ13001.1"/>
    </source>
</evidence>
<dbReference type="KEGG" id="dmp:FAK_00670"/>
<reference evidence="4" key="1">
    <citation type="journal article" date="2023" name="Arch. Microbiol.">
        <title>Desulfoferula mesophilus gen. nov. sp. nov., a mesophilic sulfate-reducing bacterium isolated from a brackish lake sediment.</title>
        <authorList>
            <person name="Watanabe T."/>
            <person name="Yabe T."/>
            <person name="Tsuji J.M."/>
            <person name="Fukui M."/>
        </authorList>
    </citation>
    <scope>NUCLEOTIDE SEQUENCE [LARGE SCALE GENOMIC DNA]</scope>
    <source>
        <strain evidence="4">12FAK</strain>
    </source>
</reference>
<gene>
    <name evidence="3" type="ORF">FAK_00670</name>
</gene>
<dbReference type="EMBL" id="AP028679">
    <property type="protein sequence ID" value="BEQ13001.1"/>
    <property type="molecule type" value="Genomic_DNA"/>
</dbReference>
<proteinExistence type="predicted"/>
<sequence>MSNSNPNPIADLFDFSFNKMVTPSYIKVLYILLLVGIGVYCLMSIITGFAAGFGYGLMALVVAAIVTFIGVIFARIYMEVIMVFFRIKELLEGMAQGKCAAPTPPPAPEAPDKLGFGAGDI</sequence>